<proteinExistence type="predicted"/>
<sequence length="75" mass="8235">MGDIPSGPGAFVPAMENKHFFTSSSVKLTSKRATVSLENVHLDHLLALCPMPPKSPIYFPRISTNPLRSEIFVLP</sequence>
<accession>A0AAV3PMT7</accession>
<gene>
    <name evidence="1" type="ORF">LIER_10832</name>
</gene>
<evidence type="ECO:0000313" key="1">
    <source>
        <dbReference type="EMBL" id="GAA0152321.1"/>
    </source>
</evidence>
<comment type="caution">
    <text evidence="1">The sequence shown here is derived from an EMBL/GenBank/DDBJ whole genome shotgun (WGS) entry which is preliminary data.</text>
</comment>
<organism evidence="1 2">
    <name type="scientific">Lithospermum erythrorhizon</name>
    <name type="common">Purple gromwell</name>
    <name type="synonym">Lithospermum officinale var. erythrorhizon</name>
    <dbReference type="NCBI Taxonomy" id="34254"/>
    <lineage>
        <taxon>Eukaryota</taxon>
        <taxon>Viridiplantae</taxon>
        <taxon>Streptophyta</taxon>
        <taxon>Embryophyta</taxon>
        <taxon>Tracheophyta</taxon>
        <taxon>Spermatophyta</taxon>
        <taxon>Magnoliopsida</taxon>
        <taxon>eudicotyledons</taxon>
        <taxon>Gunneridae</taxon>
        <taxon>Pentapetalae</taxon>
        <taxon>asterids</taxon>
        <taxon>lamiids</taxon>
        <taxon>Boraginales</taxon>
        <taxon>Boraginaceae</taxon>
        <taxon>Boraginoideae</taxon>
        <taxon>Lithospermeae</taxon>
        <taxon>Lithospermum</taxon>
    </lineage>
</organism>
<keyword evidence="2" id="KW-1185">Reference proteome</keyword>
<dbReference type="EMBL" id="BAABME010001962">
    <property type="protein sequence ID" value="GAA0152321.1"/>
    <property type="molecule type" value="Genomic_DNA"/>
</dbReference>
<evidence type="ECO:0000313" key="2">
    <source>
        <dbReference type="Proteomes" id="UP001454036"/>
    </source>
</evidence>
<reference evidence="1 2" key="1">
    <citation type="submission" date="2024-01" db="EMBL/GenBank/DDBJ databases">
        <title>The complete chloroplast genome sequence of Lithospermum erythrorhizon: insights into the phylogenetic relationship among Boraginaceae species and the maternal lineages of purple gromwells.</title>
        <authorList>
            <person name="Okada T."/>
            <person name="Watanabe K."/>
        </authorList>
    </citation>
    <scope>NUCLEOTIDE SEQUENCE [LARGE SCALE GENOMIC DNA]</scope>
</reference>
<protein>
    <submittedName>
        <fullName evidence="1">Uncharacterized protein</fullName>
    </submittedName>
</protein>
<dbReference type="AlphaFoldDB" id="A0AAV3PMT7"/>
<name>A0AAV3PMT7_LITER</name>
<dbReference type="Proteomes" id="UP001454036">
    <property type="component" value="Unassembled WGS sequence"/>
</dbReference>